<dbReference type="GO" id="GO:0016020">
    <property type="term" value="C:membrane"/>
    <property type="evidence" value="ECO:0007669"/>
    <property type="project" value="TreeGrafter"/>
</dbReference>
<sequence>MKYFFRNKVVVITGACAGIGRQLCLRFARAGAWIVAIDLDQSQLDALVNHIEALNTRAMGLACDVSRETDVDHAFNLILDQFKKIDVLINNAGITHRSAFIDTDIAVFRRVLDVNFFGALYCTKVALPALLDNKGLVITLSSMSGFTPMWFRSGYSASKHALHGLFESLRLEVEESGVSIMMVCPGFTATDIHKNALEGDGSITKSPFSLVGQLASPVDVADEIYQAATKRKRLVVLSNVGRRARMLSYLCPHLFERLMLKVKREQQGRS</sequence>
<evidence type="ECO:0000256" key="3">
    <source>
        <dbReference type="RuleBase" id="RU000363"/>
    </source>
</evidence>
<gene>
    <name evidence="5" type="ORF">B9G39_20385</name>
</gene>
<evidence type="ECO:0000313" key="5">
    <source>
        <dbReference type="EMBL" id="RDH45619.1"/>
    </source>
</evidence>
<dbReference type="SUPFAM" id="SSF51735">
    <property type="entry name" value="NAD(P)-binding Rossmann-fold domains"/>
    <property type="match status" value="1"/>
</dbReference>
<comment type="caution">
    <text evidence="5">The sequence shown here is derived from an EMBL/GenBank/DDBJ whole genome shotgun (WGS) entry which is preliminary data.</text>
</comment>
<dbReference type="PRINTS" id="PR00080">
    <property type="entry name" value="SDRFAMILY"/>
</dbReference>
<proteinExistence type="inferred from homology"/>
<dbReference type="PANTHER" id="PTHR44196">
    <property type="entry name" value="DEHYDROGENASE/REDUCTASE SDR FAMILY MEMBER 7B"/>
    <property type="match status" value="1"/>
</dbReference>
<dbReference type="RefSeq" id="WP_094788556.1">
    <property type="nucleotide sequence ID" value="NZ_NDXW01000001.1"/>
</dbReference>
<organism evidence="5 6">
    <name type="scientific">Zooshikella ganghwensis</name>
    <dbReference type="NCBI Taxonomy" id="202772"/>
    <lineage>
        <taxon>Bacteria</taxon>
        <taxon>Pseudomonadati</taxon>
        <taxon>Pseudomonadota</taxon>
        <taxon>Gammaproteobacteria</taxon>
        <taxon>Oceanospirillales</taxon>
        <taxon>Zooshikellaceae</taxon>
        <taxon>Zooshikella</taxon>
    </lineage>
</organism>
<evidence type="ECO:0000259" key="4">
    <source>
        <dbReference type="SMART" id="SM00822"/>
    </source>
</evidence>
<name>A0A4P9VS33_9GAMM</name>
<dbReference type="InterPro" id="IPR020904">
    <property type="entry name" value="Sc_DH/Rdtase_CS"/>
</dbReference>
<dbReference type="InterPro" id="IPR002347">
    <property type="entry name" value="SDR_fam"/>
</dbReference>
<dbReference type="InterPro" id="IPR057326">
    <property type="entry name" value="KR_dom"/>
</dbReference>
<protein>
    <submittedName>
        <fullName evidence="5">SDR family oxidoreductase</fullName>
    </submittedName>
</protein>
<evidence type="ECO:0000256" key="2">
    <source>
        <dbReference type="ARBA" id="ARBA00023002"/>
    </source>
</evidence>
<dbReference type="EMBL" id="NDXW01000001">
    <property type="protein sequence ID" value="RDH45619.1"/>
    <property type="molecule type" value="Genomic_DNA"/>
</dbReference>
<keyword evidence="2" id="KW-0560">Oxidoreductase</keyword>
<evidence type="ECO:0000313" key="6">
    <source>
        <dbReference type="Proteomes" id="UP000257039"/>
    </source>
</evidence>
<dbReference type="NCBIfam" id="NF004825">
    <property type="entry name" value="PRK06181.1"/>
    <property type="match status" value="1"/>
</dbReference>
<keyword evidence="6" id="KW-1185">Reference proteome</keyword>
<feature type="domain" description="Ketoreductase" evidence="4">
    <location>
        <begin position="8"/>
        <end position="186"/>
    </location>
</feature>
<dbReference type="Pfam" id="PF00106">
    <property type="entry name" value="adh_short"/>
    <property type="match status" value="1"/>
</dbReference>
<dbReference type="AlphaFoldDB" id="A0A4P9VS33"/>
<evidence type="ECO:0000256" key="1">
    <source>
        <dbReference type="ARBA" id="ARBA00006484"/>
    </source>
</evidence>
<dbReference type="PANTHER" id="PTHR44196:SF1">
    <property type="entry name" value="DEHYDROGENASE_REDUCTASE SDR FAMILY MEMBER 7B"/>
    <property type="match status" value="1"/>
</dbReference>
<dbReference type="PROSITE" id="PS00061">
    <property type="entry name" value="ADH_SHORT"/>
    <property type="match status" value="1"/>
</dbReference>
<accession>A0A4P9VS33</accession>
<reference evidence="5 6" key="1">
    <citation type="submission" date="2017-04" db="EMBL/GenBank/DDBJ databases">
        <title>Draft genome sequence of Zooshikella ganghwensis VG4 isolated from Red Sea sediments.</title>
        <authorList>
            <person name="Rehman Z."/>
            <person name="Alam I."/>
            <person name="Kamau A."/>
            <person name="Bajic V."/>
            <person name="Leiknes T."/>
        </authorList>
    </citation>
    <scope>NUCLEOTIDE SEQUENCE [LARGE SCALE GENOMIC DNA]</scope>
    <source>
        <strain evidence="5 6">VG4</strain>
    </source>
</reference>
<dbReference type="Proteomes" id="UP000257039">
    <property type="component" value="Unassembled WGS sequence"/>
</dbReference>
<dbReference type="Gene3D" id="3.40.50.720">
    <property type="entry name" value="NAD(P)-binding Rossmann-like Domain"/>
    <property type="match status" value="1"/>
</dbReference>
<dbReference type="PRINTS" id="PR00081">
    <property type="entry name" value="GDHRDH"/>
</dbReference>
<dbReference type="GO" id="GO:0016491">
    <property type="term" value="F:oxidoreductase activity"/>
    <property type="evidence" value="ECO:0007669"/>
    <property type="project" value="UniProtKB-KW"/>
</dbReference>
<dbReference type="SMART" id="SM00822">
    <property type="entry name" value="PKS_KR"/>
    <property type="match status" value="1"/>
</dbReference>
<comment type="similarity">
    <text evidence="1 3">Belongs to the short-chain dehydrogenases/reductases (SDR) family.</text>
</comment>
<dbReference type="InterPro" id="IPR036291">
    <property type="entry name" value="NAD(P)-bd_dom_sf"/>
</dbReference>